<keyword evidence="6 21" id="KW-1133">Transmembrane helix</keyword>
<comment type="function">
    <text evidence="14">Receptor for activated thrombin or trypsin coupled to G proteins that stimulate phosphoinositide hydrolysis. May play a role in platelets activation.</text>
</comment>
<comment type="similarity">
    <text evidence="19">Belongs to the G-protein coupled receptor 1 family.</text>
</comment>
<evidence type="ECO:0000256" key="7">
    <source>
        <dbReference type="ARBA" id="ARBA00023040"/>
    </source>
</evidence>
<reference evidence="24 25" key="1">
    <citation type="submission" date="2016-06" db="EMBL/GenBank/DDBJ databases">
        <title>Genome of Rhinopithecus bieti.</title>
        <authorList>
            <person name="Wu"/>
            <person name="C.-I. and Zhang"/>
            <person name="Y."/>
        </authorList>
    </citation>
    <scope>NUCLEOTIDE SEQUENCE</scope>
</reference>
<evidence type="ECO:0000256" key="15">
    <source>
        <dbReference type="ARBA" id="ARBA00073808"/>
    </source>
</evidence>
<feature type="transmembrane region" description="Helical" evidence="21">
    <location>
        <begin position="114"/>
        <end position="134"/>
    </location>
</feature>
<evidence type="ECO:0000256" key="5">
    <source>
        <dbReference type="ARBA" id="ARBA00022729"/>
    </source>
</evidence>
<dbReference type="GeneTree" id="ENSGT01050000244840"/>
<feature type="chain" id="PRO_5014450204" description="Proteinase-activated receptor 4" evidence="22">
    <location>
        <begin position="22"/>
        <end position="443"/>
    </location>
</feature>
<dbReference type="Proteomes" id="UP000233180">
    <property type="component" value="Unassembled WGS sequence"/>
</dbReference>
<feature type="transmembrane region" description="Helical" evidence="21">
    <location>
        <begin position="82"/>
        <end position="102"/>
    </location>
</feature>
<keyword evidence="7 19" id="KW-0297">G-protein coupled receptor</keyword>
<dbReference type="Pfam" id="PF00001">
    <property type="entry name" value="7tm_1"/>
    <property type="match status" value="1"/>
</dbReference>
<reference evidence="24" key="2">
    <citation type="submission" date="2025-08" db="UniProtKB">
        <authorList>
            <consortium name="Ensembl"/>
        </authorList>
    </citation>
    <scope>IDENTIFICATION</scope>
</reference>
<dbReference type="PROSITE" id="PS00237">
    <property type="entry name" value="G_PROTEIN_RECEP_F1_1"/>
    <property type="match status" value="1"/>
</dbReference>
<keyword evidence="25" id="KW-1185">Reference proteome</keyword>
<feature type="transmembrane region" description="Helical" evidence="21">
    <location>
        <begin position="284"/>
        <end position="307"/>
    </location>
</feature>
<keyword evidence="5 22" id="KW-0732">Signal</keyword>
<evidence type="ECO:0000256" key="3">
    <source>
        <dbReference type="ARBA" id="ARBA00022692"/>
    </source>
</evidence>
<feature type="domain" description="G-protein coupled receptors family 1 profile" evidence="23">
    <location>
        <begin position="94"/>
        <end position="340"/>
    </location>
</feature>
<dbReference type="PRINTS" id="PR01428">
    <property type="entry name" value="PROTEASEAR"/>
</dbReference>
<evidence type="ECO:0000256" key="19">
    <source>
        <dbReference type="RuleBase" id="RU000688"/>
    </source>
</evidence>
<accession>A0A2K6K2B8</accession>
<dbReference type="PRINTS" id="PR01430">
    <property type="entry name" value="PROTEASEAR4"/>
</dbReference>
<keyword evidence="12" id="KW-0325">Glycoprotein</keyword>
<name>A0A2K6K2B8_RHIBE</name>
<evidence type="ECO:0000256" key="17">
    <source>
        <dbReference type="ARBA" id="ARBA00082892"/>
    </source>
</evidence>
<evidence type="ECO:0000256" key="10">
    <source>
        <dbReference type="ARBA" id="ARBA00023157"/>
    </source>
</evidence>
<evidence type="ECO:0000256" key="12">
    <source>
        <dbReference type="ARBA" id="ARBA00023180"/>
    </source>
</evidence>
<dbReference type="GO" id="GO:0035025">
    <property type="term" value="P:positive regulation of Rho protein signal transduction"/>
    <property type="evidence" value="ECO:0007669"/>
    <property type="project" value="TreeGrafter"/>
</dbReference>
<evidence type="ECO:0000256" key="4">
    <source>
        <dbReference type="ARBA" id="ARBA00022696"/>
    </source>
</evidence>
<keyword evidence="13 19" id="KW-0807">Transducer</keyword>
<dbReference type="OMA" id="EPRITTC"/>
<keyword evidence="10 18" id="KW-1015">Disulfide bond</keyword>
<evidence type="ECO:0000256" key="21">
    <source>
        <dbReference type="SAM" id="Phobius"/>
    </source>
</evidence>
<feature type="transmembrane region" description="Helical" evidence="21">
    <location>
        <begin position="154"/>
        <end position="172"/>
    </location>
</feature>
<evidence type="ECO:0000256" key="18">
    <source>
        <dbReference type="PIRSR" id="PIRSR603912-52"/>
    </source>
</evidence>
<dbReference type="STRING" id="61621.ENSRBIP00000005397"/>
<dbReference type="GO" id="GO:0030168">
    <property type="term" value="P:platelet activation"/>
    <property type="evidence" value="ECO:0007669"/>
    <property type="project" value="UniProtKB-ARBA"/>
</dbReference>
<keyword evidence="9 21" id="KW-0472">Membrane</keyword>
<evidence type="ECO:0000256" key="16">
    <source>
        <dbReference type="ARBA" id="ARBA00080351"/>
    </source>
</evidence>
<keyword evidence="4" id="KW-0356">Hemostasis</keyword>
<feature type="transmembrane region" description="Helical" evidence="21">
    <location>
        <begin position="319"/>
        <end position="343"/>
    </location>
</feature>
<keyword evidence="3 19" id="KW-0812">Transmembrane</keyword>
<dbReference type="InterPro" id="IPR003912">
    <property type="entry name" value="Protea_act_rcpt"/>
</dbReference>
<feature type="transmembrane region" description="Helical" evidence="21">
    <location>
        <begin position="192"/>
        <end position="213"/>
    </location>
</feature>
<keyword evidence="2" id="KW-1003">Cell membrane</keyword>
<comment type="subcellular location">
    <subcellularLocation>
        <location evidence="1">Cell membrane</location>
        <topology evidence="1">Multi-pass membrane protein</topology>
    </subcellularLocation>
</comment>
<reference evidence="24" key="3">
    <citation type="submission" date="2025-09" db="UniProtKB">
        <authorList>
            <consortium name="Ensembl"/>
        </authorList>
    </citation>
    <scope>IDENTIFICATION</scope>
</reference>
<protein>
    <recommendedName>
        <fullName evidence="15">Proteinase-activated receptor 4</fullName>
    </recommendedName>
    <alternativeName>
        <fullName evidence="17">Coagulation factor II receptor-like 3</fullName>
    </alternativeName>
    <alternativeName>
        <fullName evidence="16">Thrombin receptor-like 3</fullName>
    </alternativeName>
</protein>
<feature type="signal peptide" evidence="22">
    <location>
        <begin position="1"/>
        <end position="21"/>
    </location>
</feature>
<dbReference type="SUPFAM" id="SSF81321">
    <property type="entry name" value="Family A G protein-coupled receptor-like"/>
    <property type="match status" value="1"/>
</dbReference>
<evidence type="ECO:0000256" key="11">
    <source>
        <dbReference type="ARBA" id="ARBA00023170"/>
    </source>
</evidence>
<dbReference type="InterPro" id="IPR017452">
    <property type="entry name" value="GPCR_Rhodpsn_7TM"/>
</dbReference>
<dbReference type="CDD" id="cd15372">
    <property type="entry name" value="7tmA_PAR4"/>
    <property type="match status" value="1"/>
</dbReference>
<dbReference type="GO" id="GO:0007200">
    <property type="term" value="P:phospholipase C-activating G protein-coupled receptor signaling pathway"/>
    <property type="evidence" value="ECO:0007669"/>
    <property type="project" value="TreeGrafter"/>
</dbReference>
<dbReference type="Ensembl" id="ENSRBIT00000026477.1">
    <property type="protein sequence ID" value="ENSRBIP00000005397.1"/>
    <property type="gene ID" value="ENSRBIG00000024085.1"/>
</dbReference>
<dbReference type="PANTHER" id="PTHR24232:SF22">
    <property type="entry name" value="PROTEINASE-ACTIVATED RECEPTOR 4"/>
    <property type="match status" value="1"/>
</dbReference>
<evidence type="ECO:0000313" key="24">
    <source>
        <dbReference type="Ensembl" id="ENSRBIP00000005397.1"/>
    </source>
</evidence>
<proteinExistence type="inferred from homology"/>
<evidence type="ECO:0000256" key="6">
    <source>
        <dbReference type="ARBA" id="ARBA00022989"/>
    </source>
</evidence>
<dbReference type="AlphaFoldDB" id="A0A2K6K2B8"/>
<dbReference type="InterPro" id="IPR003944">
    <property type="entry name" value="Prot_act_rcpt_4"/>
</dbReference>
<dbReference type="InterPro" id="IPR000276">
    <property type="entry name" value="GPCR_Rhodpsn"/>
</dbReference>
<keyword evidence="11 19" id="KW-0675">Receptor</keyword>
<dbReference type="FunFam" id="1.20.1070.10:FF:000230">
    <property type="entry name" value="F2R-like thrombin or trypsin receptor 3"/>
    <property type="match status" value="1"/>
</dbReference>
<dbReference type="GO" id="GO:0005886">
    <property type="term" value="C:plasma membrane"/>
    <property type="evidence" value="ECO:0007669"/>
    <property type="project" value="UniProtKB-SubCell"/>
</dbReference>
<organism evidence="24 25">
    <name type="scientific">Rhinopithecus bieti</name>
    <name type="common">Black snub-nosed monkey</name>
    <name type="synonym">Pygathrix bieti</name>
    <dbReference type="NCBI Taxonomy" id="61621"/>
    <lineage>
        <taxon>Eukaryota</taxon>
        <taxon>Metazoa</taxon>
        <taxon>Chordata</taxon>
        <taxon>Craniata</taxon>
        <taxon>Vertebrata</taxon>
        <taxon>Euteleostomi</taxon>
        <taxon>Mammalia</taxon>
        <taxon>Eutheria</taxon>
        <taxon>Euarchontoglires</taxon>
        <taxon>Primates</taxon>
        <taxon>Haplorrhini</taxon>
        <taxon>Catarrhini</taxon>
        <taxon>Cercopithecidae</taxon>
        <taxon>Colobinae</taxon>
        <taxon>Rhinopithecus</taxon>
    </lineage>
</organism>
<evidence type="ECO:0000256" key="2">
    <source>
        <dbReference type="ARBA" id="ARBA00022475"/>
    </source>
</evidence>
<evidence type="ECO:0000256" key="9">
    <source>
        <dbReference type="ARBA" id="ARBA00023136"/>
    </source>
</evidence>
<feature type="region of interest" description="Disordered" evidence="20">
    <location>
        <begin position="23"/>
        <end position="42"/>
    </location>
</feature>
<evidence type="ECO:0000256" key="22">
    <source>
        <dbReference type="SAM" id="SignalP"/>
    </source>
</evidence>
<feature type="disulfide bond" evidence="18">
    <location>
        <begin position="149"/>
        <end position="228"/>
    </location>
</feature>
<evidence type="ECO:0000313" key="25">
    <source>
        <dbReference type="Proteomes" id="UP000233180"/>
    </source>
</evidence>
<evidence type="ECO:0000256" key="20">
    <source>
        <dbReference type="SAM" id="MobiDB-lite"/>
    </source>
</evidence>
<dbReference type="Gene3D" id="1.20.1070.10">
    <property type="entry name" value="Rhodopsin 7-helix transmembrane proteins"/>
    <property type="match status" value="1"/>
</dbReference>
<evidence type="ECO:0000259" key="23">
    <source>
        <dbReference type="PROSITE" id="PS50262"/>
    </source>
</evidence>
<sequence length="443" mass="47718">MWGRLLLWPLVLGFSLSGGTQTPSVYDEGGSTGGGDDSTPSILPAPRGYPGQVCANDSDILELPDSSRALLLGWVPTRLVPALYGLVLAVGLPANGLALWVLATRAPRLPSTMLLMNLAAADLLLALALPPRVAYHLRGQRWPFGEAACRLATAALYGHMYGSVLLLAAISLDRYLALVHPLRARTLRGRRLALGLCVAAWLMAAALALPLTLQRQTFRLARSDHVLCHDVLPLDAQASHWQPAFTCLALLGCFLPLLAMLLCYGATLSTLAASGRRYGHALRLTAVVLASAMAFFVPSNLLLLLHYSDPSPSAWGNLYGTYVPSLALSTLNSCVDPFVYYYVSSEFRDKVRVGLFRRSPGNTVASKASVEGAARAWAPTPLCSGDAKWGRPYWVEQSPFPYFMSFSGPQNVTLFGNRVITTVTSGGHFGEGWTLHPVWVVSS</sequence>
<feature type="transmembrane region" description="Helical" evidence="21">
    <location>
        <begin position="248"/>
        <end position="272"/>
    </location>
</feature>
<dbReference type="PANTHER" id="PTHR24232">
    <property type="entry name" value="G-PROTEIN COUPLED RECEPTOR"/>
    <property type="match status" value="1"/>
</dbReference>
<evidence type="ECO:0000256" key="13">
    <source>
        <dbReference type="ARBA" id="ARBA00023224"/>
    </source>
</evidence>
<evidence type="ECO:0000256" key="14">
    <source>
        <dbReference type="ARBA" id="ARBA00053164"/>
    </source>
</evidence>
<dbReference type="PRINTS" id="PR00237">
    <property type="entry name" value="GPCRRHODOPSN"/>
</dbReference>
<evidence type="ECO:0000256" key="1">
    <source>
        <dbReference type="ARBA" id="ARBA00004651"/>
    </source>
</evidence>
<dbReference type="GO" id="GO:0015057">
    <property type="term" value="F:thrombin-activated receptor activity"/>
    <property type="evidence" value="ECO:0007669"/>
    <property type="project" value="InterPro"/>
</dbReference>
<keyword evidence="8" id="KW-0094">Blood coagulation</keyword>
<evidence type="ECO:0000256" key="8">
    <source>
        <dbReference type="ARBA" id="ARBA00023084"/>
    </source>
</evidence>
<dbReference type="PROSITE" id="PS50262">
    <property type="entry name" value="G_PROTEIN_RECEP_F1_2"/>
    <property type="match status" value="1"/>
</dbReference>